<evidence type="ECO:0000256" key="9">
    <source>
        <dbReference type="SAM" id="MobiDB-lite"/>
    </source>
</evidence>
<reference evidence="14" key="1">
    <citation type="submission" date="2021-02" db="EMBL/GenBank/DDBJ databases">
        <authorList>
            <person name="Dougan E. K."/>
            <person name="Rhodes N."/>
            <person name="Thang M."/>
            <person name="Chan C."/>
        </authorList>
    </citation>
    <scope>NUCLEOTIDE SEQUENCE</scope>
</reference>
<keyword evidence="2" id="KW-0547">Nucleotide-binding</keyword>
<comment type="caution">
    <text evidence="14">The sequence shown here is derived from an EMBL/GenBank/DDBJ whole genome shotgun (WGS) entry which is preliminary data.</text>
</comment>
<dbReference type="SMART" id="SM00487">
    <property type="entry name" value="DEXDc"/>
    <property type="match status" value="1"/>
</dbReference>
<sequence>MDQSHVALAELLSLVEGSSISEEAAREALQASGQNVELAICRLFSGGPEQLGVIEIDESEPPPKPLSRGKRGPAPEGQGQRAGKQRRQEPKEPKERPAAPGPETGAESGNGAGRSSSQETLPGAGDGSVEVSAIAEAQLPLEVQEELRRMGAGWSCSSQDTWTAFSPKISLEKWARQVLSQDPPCLSLQGQMDSSALKDCKSSGEMHSAAKAQVQAHYARQLEKDISTVKGGYVAVQDSLLESLFETLLAKVRYPPSDFGALSFSWRVRKLPAKSLPCVAPSALVGPVPARPFRLLNNANDASAEQPPHFLQHPLRPEQQRSLQWMLAQEADAEPFVVEWVRYWPTFGGGHLEVDEASCFVVGAAVQLSESASGPFLDSLGTQVPKDSLRGIGKITHDEGLGMRTSTSYKWVRFGETTVRCFVQELTFADSGALLPGCRVMLRPGLKAPAFGWGGVNPSMTGIFLGQEGSNVRVKWPTHENWKGKQGEVVRVDASSGQRPPMVLDLRLCAAYSVRGGILADKIGYGKTATSIALIDRQLRAPVPPVPSVDEGCFLPAQGTLIIVPSNLFEQWINEISKFVWDGRPLRQQMKSGWSPRECPLKIFAMSNVSPLSRCKASEVSSADVVICSYRLLYSQIYLKRREELCGSLWKLPGQVRGLLQGRVPLRSGRKGNEMVWKWEDLAFPVLEMFYWKRIIFDEFHELESFESTQQDSLQFLRSHFRWGLTGTPPIDTNAGAIFMSSLFRVDLPGYIETGGEIDLQSWEFDKLLTETAGNFLDVFVRQNTAELASIRLQEHVVIVRHTAAERALYLGQAHEAPDFQSMRAAAFQSQEAVSALERLLKLCSHFQVGGGSEVGSAHQECERIYDQKGRRVVRARNQMSRCCRVLALLQHLVPKSAKAKQAKAWQSALEKAKEALVGAGDAAKPFCEELDRELLAAEREDREQWLRCLDGHKPSSEELLQFLGPEGPKRGCLEEWKGMLEGPQIEARVLERLLLAQANEQAQNLRELHEAETSMDFFRRTVAALGGTKPEDRSCSVCLEENLPAQKMAITPCAHAFCINCLREAVEKFGRCSLCQRSLSLRDVQPLVAELEAAAAPPAASDERAATPMPHTAQGVPLDKYGTKLASLARKLSELRAEDCSAKVILFVQFDDLKRKVCSALTEFGIPCAMLQGGVGVRAGIIRDWQSNPQSRTFVLLLSLAQSASGTNLTAASHVIFLHPMLAPTAEKAVGYEMQAIGRARRHGQPRDTVHVWRFVTADTVEQTITEEHQGALWRCEQARQQEVPAQAPEVPGEA</sequence>
<feature type="domain" description="UBA" evidence="10">
    <location>
        <begin position="1"/>
        <end position="46"/>
    </location>
</feature>
<evidence type="ECO:0000259" key="11">
    <source>
        <dbReference type="PROSITE" id="PS50089"/>
    </source>
</evidence>
<keyword evidence="4" id="KW-0378">Hydrolase</keyword>
<dbReference type="PANTHER" id="PTHR45626">
    <property type="entry name" value="TRANSCRIPTION TERMINATION FACTOR 2-RELATED"/>
    <property type="match status" value="1"/>
</dbReference>
<dbReference type="PROSITE" id="PS51192">
    <property type="entry name" value="HELICASE_ATP_BIND_1"/>
    <property type="match status" value="1"/>
</dbReference>
<keyword evidence="1" id="KW-0479">Metal-binding</keyword>
<organism evidence="14 15">
    <name type="scientific">Symbiodinium necroappetens</name>
    <dbReference type="NCBI Taxonomy" id="1628268"/>
    <lineage>
        <taxon>Eukaryota</taxon>
        <taxon>Sar</taxon>
        <taxon>Alveolata</taxon>
        <taxon>Dinophyceae</taxon>
        <taxon>Suessiales</taxon>
        <taxon>Symbiodiniaceae</taxon>
        <taxon>Symbiodinium</taxon>
    </lineage>
</organism>
<dbReference type="GO" id="GO:0008270">
    <property type="term" value="F:zinc ion binding"/>
    <property type="evidence" value="ECO:0007669"/>
    <property type="project" value="UniProtKB-KW"/>
</dbReference>
<evidence type="ECO:0000313" key="14">
    <source>
        <dbReference type="EMBL" id="CAE7726787.1"/>
    </source>
</evidence>
<dbReference type="InterPro" id="IPR014001">
    <property type="entry name" value="Helicase_ATP-bd"/>
</dbReference>
<dbReference type="InterPro" id="IPR000330">
    <property type="entry name" value="SNF2_N"/>
</dbReference>
<dbReference type="Proteomes" id="UP000601435">
    <property type="component" value="Unassembled WGS sequence"/>
</dbReference>
<gene>
    <name evidence="14" type="primary">mus-41</name>
    <name evidence="14" type="ORF">SNEC2469_LOCUS20990</name>
</gene>
<keyword evidence="5" id="KW-0347">Helicase</keyword>
<dbReference type="SMART" id="SM00184">
    <property type="entry name" value="RING"/>
    <property type="match status" value="1"/>
</dbReference>
<dbReference type="SMART" id="SM00490">
    <property type="entry name" value="HELICc"/>
    <property type="match status" value="1"/>
</dbReference>
<dbReference type="EMBL" id="CAJNJA010036942">
    <property type="protein sequence ID" value="CAE7726787.1"/>
    <property type="molecule type" value="Genomic_DNA"/>
</dbReference>
<evidence type="ECO:0000256" key="6">
    <source>
        <dbReference type="ARBA" id="ARBA00022833"/>
    </source>
</evidence>
<dbReference type="PROSITE" id="PS50089">
    <property type="entry name" value="ZF_RING_2"/>
    <property type="match status" value="1"/>
</dbReference>
<evidence type="ECO:0000313" key="15">
    <source>
        <dbReference type="Proteomes" id="UP000601435"/>
    </source>
</evidence>
<evidence type="ECO:0000256" key="2">
    <source>
        <dbReference type="ARBA" id="ARBA00022741"/>
    </source>
</evidence>
<dbReference type="InterPro" id="IPR013083">
    <property type="entry name" value="Znf_RING/FYVE/PHD"/>
</dbReference>
<dbReference type="PROSITE" id="PS51194">
    <property type="entry name" value="HELICASE_CTER"/>
    <property type="match status" value="1"/>
</dbReference>
<evidence type="ECO:0000259" key="10">
    <source>
        <dbReference type="PROSITE" id="PS50030"/>
    </source>
</evidence>
<dbReference type="PROSITE" id="PS00518">
    <property type="entry name" value="ZF_RING_1"/>
    <property type="match status" value="1"/>
</dbReference>
<dbReference type="InterPro" id="IPR017907">
    <property type="entry name" value="Znf_RING_CS"/>
</dbReference>
<name>A0A812XCY1_9DINO</name>
<dbReference type="InterPro" id="IPR001650">
    <property type="entry name" value="Helicase_C-like"/>
</dbReference>
<feature type="domain" description="RING-type" evidence="11">
    <location>
        <begin position="1036"/>
        <end position="1077"/>
    </location>
</feature>
<dbReference type="SUPFAM" id="SSF52540">
    <property type="entry name" value="P-loop containing nucleoside triphosphate hydrolases"/>
    <property type="match status" value="2"/>
</dbReference>
<evidence type="ECO:0000256" key="4">
    <source>
        <dbReference type="ARBA" id="ARBA00022801"/>
    </source>
</evidence>
<dbReference type="Gene3D" id="3.30.40.10">
    <property type="entry name" value="Zinc/RING finger domain, C3HC4 (zinc finger)"/>
    <property type="match status" value="1"/>
</dbReference>
<dbReference type="InterPro" id="IPR049730">
    <property type="entry name" value="SNF2/RAD54-like_C"/>
</dbReference>
<dbReference type="GO" id="GO:0005524">
    <property type="term" value="F:ATP binding"/>
    <property type="evidence" value="ECO:0007669"/>
    <property type="project" value="UniProtKB-KW"/>
</dbReference>
<evidence type="ECO:0000256" key="1">
    <source>
        <dbReference type="ARBA" id="ARBA00022723"/>
    </source>
</evidence>
<dbReference type="PANTHER" id="PTHR45626:SF26">
    <property type="entry name" value="FAMILY HELICASE, PUTATIVE (AFU_ORTHOLOGUE AFUA_2G09120)-RELATED"/>
    <property type="match status" value="1"/>
</dbReference>
<feature type="compositionally biased region" description="Basic and acidic residues" evidence="9">
    <location>
        <begin position="86"/>
        <end position="97"/>
    </location>
</feature>
<dbReference type="Pfam" id="PF00176">
    <property type="entry name" value="SNF2-rel_dom"/>
    <property type="match status" value="1"/>
</dbReference>
<dbReference type="CDD" id="cd18793">
    <property type="entry name" value="SF2_C_SNF"/>
    <property type="match status" value="1"/>
</dbReference>
<evidence type="ECO:0000256" key="5">
    <source>
        <dbReference type="ARBA" id="ARBA00022806"/>
    </source>
</evidence>
<dbReference type="SUPFAM" id="SSF57850">
    <property type="entry name" value="RING/U-box"/>
    <property type="match status" value="1"/>
</dbReference>
<dbReference type="Pfam" id="PF13639">
    <property type="entry name" value="zf-RING_2"/>
    <property type="match status" value="1"/>
</dbReference>
<dbReference type="Pfam" id="PF00271">
    <property type="entry name" value="Helicase_C"/>
    <property type="match status" value="1"/>
</dbReference>
<dbReference type="GO" id="GO:0004386">
    <property type="term" value="F:helicase activity"/>
    <property type="evidence" value="ECO:0007669"/>
    <property type="project" value="UniProtKB-KW"/>
</dbReference>
<dbReference type="InterPro" id="IPR015940">
    <property type="entry name" value="UBA"/>
</dbReference>
<keyword evidence="6" id="KW-0862">Zinc</keyword>
<dbReference type="InterPro" id="IPR050628">
    <property type="entry name" value="SNF2_RAD54_helicase_TF"/>
</dbReference>
<proteinExistence type="predicted"/>
<feature type="domain" description="Helicase C-terminal" evidence="13">
    <location>
        <begin position="1128"/>
        <end position="1293"/>
    </location>
</feature>
<dbReference type="GO" id="GO:0006281">
    <property type="term" value="P:DNA repair"/>
    <property type="evidence" value="ECO:0007669"/>
    <property type="project" value="TreeGrafter"/>
</dbReference>
<evidence type="ECO:0000256" key="8">
    <source>
        <dbReference type="PROSITE-ProRule" id="PRU00175"/>
    </source>
</evidence>
<accession>A0A812XCY1</accession>
<evidence type="ECO:0000259" key="12">
    <source>
        <dbReference type="PROSITE" id="PS51192"/>
    </source>
</evidence>
<feature type="region of interest" description="Disordered" evidence="9">
    <location>
        <begin position="55"/>
        <end position="126"/>
    </location>
</feature>
<evidence type="ECO:0000256" key="7">
    <source>
        <dbReference type="ARBA" id="ARBA00022840"/>
    </source>
</evidence>
<keyword evidence="15" id="KW-1185">Reference proteome</keyword>
<dbReference type="GO" id="GO:0008094">
    <property type="term" value="F:ATP-dependent activity, acting on DNA"/>
    <property type="evidence" value="ECO:0007669"/>
    <property type="project" value="TreeGrafter"/>
</dbReference>
<dbReference type="GO" id="GO:0005634">
    <property type="term" value="C:nucleus"/>
    <property type="evidence" value="ECO:0007669"/>
    <property type="project" value="TreeGrafter"/>
</dbReference>
<dbReference type="Gene3D" id="3.40.50.300">
    <property type="entry name" value="P-loop containing nucleotide triphosphate hydrolases"/>
    <property type="match status" value="2"/>
</dbReference>
<dbReference type="InterPro" id="IPR027417">
    <property type="entry name" value="P-loop_NTPase"/>
</dbReference>
<protein>
    <submittedName>
        <fullName evidence="14">Mus-41 protein</fullName>
    </submittedName>
</protein>
<keyword evidence="7" id="KW-0067">ATP-binding</keyword>
<evidence type="ECO:0000259" key="13">
    <source>
        <dbReference type="PROSITE" id="PS51194"/>
    </source>
</evidence>
<dbReference type="PROSITE" id="PS50030">
    <property type="entry name" value="UBA"/>
    <property type="match status" value="1"/>
</dbReference>
<dbReference type="OrthoDB" id="413031at2759"/>
<evidence type="ECO:0000256" key="3">
    <source>
        <dbReference type="ARBA" id="ARBA00022771"/>
    </source>
</evidence>
<dbReference type="InterPro" id="IPR001841">
    <property type="entry name" value="Znf_RING"/>
</dbReference>
<keyword evidence="3 8" id="KW-0863">Zinc-finger</keyword>
<dbReference type="GO" id="GO:0016787">
    <property type="term" value="F:hydrolase activity"/>
    <property type="evidence" value="ECO:0007669"/>
    <property type="project" value="UniProtKB-KW"/>
</dbReference>
<feature type="domain" description="Helicase ATP-binding" evidence="12">
    <location>
        <begin position="508"/>
        <end position="747"/>
    </location>
</feature>